<name>A0A8H6AHV2_9HELO</name>
<comment type="caution">
    <text evidence="1">The sequence shown here is derived from an EMBL/GenBank/DDBJ whole genome shotgun (WGS) entry which is preliminary data.</text>
</comment>
<sequence length="82" mass="9212">MEDNYIAADKRSCGSDCEADIEMTIRQYNWGTKAIDVEMQSETLVRNNHTKEVNYTSSVSIKLSSDVDLSESKPTIAHPSQQ</sequence>
<reference evidence="1 2" key="1">
    <citation type="journal article" date="2020" name="Phytopathology">
        <title>A high-quality genome resource of Botrytis fragariae, a new and rapidly spreading fungal pathogen causing strawberry gray mold in the U.S.A.</title>
        <authorList>
            <person name="Wu Y."/>
            <person name="Saski C.A."/>
            <person name="Schnabel G."/>
            <person name="Xiao S."/>
            <person name="Hu M."/>
        </authorList>
    </citation>
    <scope>NUCLEOTIDE SEQUENCE [LARGE SCALE GENOMIC DNA]</scope>
    <source>
        <strain evidence="1 2">BVB16</strain>
    </source>
</reference>
<evidence type="ECO:0000313" key="1">
    <source>
        <dbReference type="EMBL" id="KAF5867604.1"/>
    </source>
</evidence>
<dbReference type="EMBL" id="JABFCT010000028">
    <property type="protein sequence ID" value="KAF5867604.1"/>
    <property type="molecule type" value="Genomic_DNA"/>
</dbReference>
<dbReference type="GeneID" id="59264602"/>
<protein>
    <submittedName>
        <fullName evidence="1">Uncharacterized protein</fullName>
    </submittedName>
</protein>
<gene>
    <name evidence="1" type="ORF">Bfra_010579</name>
</gene>
<accession>A0A8H6AHV2</accession>
<evidence type="ECO:0000313" key="2">
    <source>
        <dbReference type="Proteomes" id="UP000531561"/>
    </source>
</evidence>
<proteinExistence type="predicted"/>
<dbReference type="Proteomes" id="UP000531561">
    <property type="component" value="Unassembled WGS sequence"/>
</dbReference>
<dbReference type="AlphaFoldDB" id="A0A8H6AHV2"/>
<organism evidence="1 2">
    <name type="scientific">Botrytis fragariae</name>
    <dbReference type="NCBI Taxonomy" id="1964551"/>
    <lineage>
        <taxon>Eukaryota</taxon>
        <taxon>Fungi</taxon>
        <taxon>Dikarya</taxon>
        <taxon>Ascomycota</taxon>
        <taxon>Pezizomycotina</taxon>
        <taxon>Leotiomycetes</taxon>
        <taxon>Helotiales</taxon>
        <taxon>Sclerotiniaceae</taxon>
        <taxon>Botrytis</taxon>
    </lineage>
</organism>
<keyword evidence="2" id="KW-1185">Reference proteome</keyword>
<dbReference type="RefSeq" id="XP_037186553.1">
    <property type="nucleotide sequence ID" value="XM_037340910.1"/>
</dbReference>